<comment type="similarity">
    <text evidence="1 6">Belongs to the ferritin family.</text>
</comment>
<feature type="binding site" evidence="5">
    <location>
        <position position="59"/>
    </location>
    <ligand>
        <name>Fe cation</name>
        <dbReference type="ChEBI" id="CHEBI:24875"/>
        <label>1</label>
    </ligand>
</feature>
<dbReference type="PANTHER" id="PTHR11431">
    <property type="entry name" value="FERRITIN"/>
    <property type="match status" value="1"/>
</dbReference>
<dbReference type="AlphaFoldDB" id="W8FKD4"/>
<dbReference type="FunFam" id="1.20.1260.10:FF:000002">
    <property type="entry name" value="Ferritin, mitochondrial"/>
    <property type="match status" value="1"/>
</dbReference>
<dbReference type="Gene3D" id="1.20.1260.10">
    <property type="match status" value="1"/>
</dbReference>
<dbReference type="PANTHER" id="PTHR11431:SF75">
    <property type="entry name" value="FERRITIN"/>
    <property type="match status" value="1"/>
</dbReference>
<dbReference type="GO" id="GO:0004322">
    <property type="term" value="F:ferroxidase activity"/>
    <property type="evidence" value="ECO:0007669"/>
    <property type="project" value="UniProtKB-EC"/>
</dbReference>
<dbReference type="InterPro" id="IPR001519">
    <property type="entry name" value="Ferritin"/>
</dbReference>
<feature type="binding site" evidence="5">
    <location>
        <position position="24"/>
    </location>
    <ligand>
        <name>Fe cation</name>
        <dbReference type="ChEBI" id="CHEBI:24875"/>
        <label>1</label>
    </ligand>
</feature>
<evidence type="ECO:0000256" key="5">
    <source>
        <dbReference type="PIRSR" id="PIRSR601519-1"/>
    </source>
</evidence>
<evidence type="ECO:0000256" key="1">
    <source>
        <dbReference type="ARBA" id="ARBA00007513"/>
    </source>
</evidence>
<proteinExistence type="evidence at transcript level"/>
<evidence type="ECO:0000256" key="4">
    <source>
        <dbReference type="ARBA" id="ARBA00023004"/>
    </source>
</evidence>
<dbReference type="InterPro" id="IPR009078">
    <property type="entry name" value="Ferritin-like_SF"/>
</dbReference>
<keyword evidence="2 6" id="KW-0409">Iron storage</keyword>
<organism evidence="8">
    <name type="scientific">Armadillidium vulgare</name>
    <name type="common">Pillbug</name>
    <name type="synonym">Pill woodlouse</name>
    <dbReference type="NCBI Taxonomy" id="13347"/>
    <lineage>
        <taxon>Eukaryota</taxon>
        <taxon>Metazoa</taxon>
        <taxon>Ecdysozoa</taxon>
        <taxon>Arthropoda</taxon>
        <taxon>Crustacea</taxon>
        <taxon>Multicrustacea</taxon>
        <taxon>Malacostraca</taxon>
        <taxon>Eumalacostraca</taxon>
        <taxon>Peracarida</taxon>
        <taxon>Isopoda</taxon>
        <taxon>Oniscidea</taxon>
        <taxon>Crinocheta</taxon>
        <taxon>Armadillidiidae</taxon>
        <taxon>Armadillidium</taxon>
    </lineage>
</organism>
<accession>W8FKD4</accession>
<dbReference type="EC" id="1.16.3.1" evidence="6"/>
<dbReference type="InterPro" id="IPR012347">
    <property type="entry name" value="Ferritin-like"/>
</dbReference>
<dbReference type="GO" id="GO:0006879">
    <property type="term" value="P:intracellular iron ion homeostasis"/>
    <property type="evidence" value="ECO:0007669"/>
    <property type="project" value="UniProtKB-KW"/>
</dbReference>
<dbReference type="EMBL" id="KF916503">
    <property type="protein sequence ID" value="AHK05780.1"/>
    <property type="molecule type" value="mRNA"/>
</dbReference>
<evidence type="ECO:0000313" key="8">
    <source>
        <dbReference type="EMBL" id="AHK05780.1"/>
    </source>
</evidence>
<feature type="binding site" evidence="5">
    <location>
        <position position="138"/>
    </location>
    <ligand>
        <name>Fe cation</name>
        <dbReference type="ChEBI" id="CHEBI:24875"/>
        <label>1</label>
    </ligand>
</feature>
<dbReference type="GO" id="GO:0005737">
    <property type="term" value="C:cytoplasm"/>
    <property type="evidence" value="ECO:0007669"/>
    <property type="project" value="TreeGrafter"/>
</dbReference>
<dbReference type="InterPro" id="IPR009040">
    <property type="entry name" value="Ferritin-like_diiron"/>
</dbReference>
<dbReference type="GO" id="GO:0006826">
    <property type="term" value="P:iron ion transport"/>
    <property type="evidence" value="ECO:0007669"/>
    <property type="project" value="InterPro"/>
</dbReference>
<keyword evidence="3 5" id="KW-0479">Metal-binding</keyword>
<dbReference type="InterPro" id="IPR008331">
    <property type="entry name" value="Ferritin_DPS_dom"/>
</dbReference>
<dbReference type="GO" id="GO:0008198">
    <property type="term" value="F:ferrous iron binding"/>
    <property type="evidence" value="ECO:0007669"/>
    <property type="project" value="TreeGrafter"/>
</dbReference>
<feature type="binding site" evidence="5">
    <location>
        <position position="62"/>
    </location>
    <ligand>
        <name>Fe cation</name>
        <dbReference type="ChEBI" id="CHEBI:24875"/>
        <label>1</label>
    </ligand>
</feature>
<dbReference type="PROSITE" id="PS50905">
    <property type="entry name" value="FERRITIN_LIKE"/>
    <property type="match status" value="1"/>
</dbReference>
<comment type="function">
    <text evidence="6">Stores iron in a soluble, non-toxic, readily available form. Important for iron homeostasis. Iron is taken up in the ferrous form and deposited as ferric hydroxides after oxidation.</text>
</comment>
<reference evidence="8" key="1">
    <citation type="submission" date="2013-11" db="EMBL/GenBank/DDBJ databases">
        <title>Molecular cloning and tissue distribution of ferritin in the terrestrial isopod Armadillidium vulgare (Latreille).</title>
        <authorList>
            <person name="Fouda M."/>
            <person name="Sarhan M."/>
            <person name="Tufail M."/>
            <person name="Takeda M."/>
        </authorList>
    </citation>
    <scope>NUCLEOTIDE SEQUENCE</scope>
    <source>
        <tissue evidence="8">Head</tissue>
    </source>
</reference>
<feature type="binding site" evidence="5">
    <location>
        <position position="104"/>
    </location>
    <ligand>
        <name>Fe cation</name>
        <dbReference type="ChEBI" id="CHEBI:24875"/>
        <label>1</label>
    </ligand>
</feature>
<keyword evidence="6" id="KW-0560">Oxidoreductase</keyword>
<feature type="domain" description="Ferritin-like diiron" evidence="7">
    <location>
        <begin position="7"/>
        <end position="156"/>
    </location>
</feature>
<keyword evidence="4 5" id="KW-0408">Iron</keyword>
<evidence type="ECO:0000256" key="6">
    <source>
        <dbReference type="RuleBase" id="RU361145"/>
    </source>
</evidence>
<comment type="catalytic activity">
    <reaction evidence="6">
        <text>4 Fe(2+) + O2 + 4 H(+) = 4 Fe(3+) + 2 H2O</text>
        <dbReference type="Rhea" id="RHEA:11148"/>
        <dbReference type="ChEBI" id="CHEBI:15377"/>
        <dbReference type="ChEBI" id="CHEBI:15378"/>
        <dbReference type="ChEBI" id="CHEBI:15379"/>
        <dbReference type="ChEBI" id="CHEBI:29033"/>
        <dbReference type="ChEBI" id="CHEBI:29034"/>
        <dbReference type="EC" id="1.16.3.1"/>
    </reaction>
</comment>
<dbReference type="Pfam" id="PF00210">
    <property type="entry name" value="Ferritin"/>
    <property type="match status" value="1"/>
</dbReference>
<evidence type="ECO:0000256" key="2">
    <source>
        <dbReference type="ARBA" id="ARBA00022434"/>
    </source>
</evidence>
<sequence length="173" mass="19872">MASLIRQNYHEDCEALINKQINMELYASYVYLSMSYYYDRDDVSLPGICKFFKKASGEEREHAMKLLEYQNRRGGKIVLQPIEAPAMQEWGTALNGLEAALSLEKQVNQSLLDLHKKGDSCGDPHLTNFLEEHYLEEQVEAIKELSDYITQLKRAGPGGLGEYTFDRDLEKKE</sequence>
<name>W8FKD4_ARMVU</name>
<evidence type="ECO:0000259" key="7">
    <source>
        <dbReference type="PROSITE" id="PS50905"/>
    </source>
</evidence>
<dbReference type="CDD" id="cd01056">
    <property type="entry name" value="Euk_Ferritin"/>
    <property type="match status" value="1"/>
</dbReference>
<evidence type="ECO:0000256" key="3">
    <source>
        <dbReference type="ARBA" id="ARBA00022723"/>
    </source>
</evidence>
<dbReference type="SUPFAM" id="SSF47240">
    <property type="entry name" value="Ferritin-like"/>
    <property type="match status" value="1"/>
</dbReference>
<dbReference type="GO" id="GO:0008199">
    <property type="term" value="F:ferric iron binding"/>
    <property type="evidence" value="ECO:0007669"/>
    <property type="project" value="InterPro"/>
</dbReference>
<protein>
    <recommendedName>
        <fullName evidence="6">Ferritin</fullName>
        <ecNumber evidence="6">1.16.3.1</ecNumber>
    </recommendedName>
</protein>